<dbReference type="PANTHER" id="PTHR30461">
    <property type="entry name" value="DNA-INVERTASE FROM LAMBDOID PROPHAGE"/>
    <property type="match status" value="1"/>
</dbReference>
<feature type="domain" description="Recombinase" evidence="7">
    <location>
        <begin position="159"/>
        <end position="269"/>
    </location>
</feature>
<sequence>MKNATIYIRVSTDEQALKGYSQRNQEEHLLKFCCANDIEILDIIREDHSAKSFDRPEWKALLRSFNEKKNIRPNLILFTRWDRFSRNAADAYYMISLLKKMNIEVQAIDQPLDLSIPENKLMLAIYLATSEVENDRRALNVKQGMNTARREGRWTGKAPIGYRNTITSEGKKIIVPYEHEANIIRSVFENLTYGTDSIRLAHKKAADQGLRCSLNNFWHLIHNPVYCGKLLISSNNGSNSHLVCGIHEKIIAEDLFYGVQQILKSRKGAPQPKIIHHTQFPLRGYVFCSIYQKRLTGSASEGRSRKYYYYHCTATCGFRCRADVINERFIKELEKLVVDEFYEGLFTQTLKMQFKDLFNNGNAMQAQITKNIERLFERAIKARELLLLGEIDGDDYLAIKQDCERRINSLGPNLHTAALMICQSERLLKEATGKLSNLRVTYENADIVEKRKIIKAITTGRIVLDKDRFHSLFNVAMLIICNQDAPIITDEQQSRTPNFPKNTYRIDNSEDKILKIIMFERNRNVVINRDTAEQVLTLLKSFAVDIFSEFKV</sequence>
<evidence type="ECO:0000256" key="5">
    <source>
        <dbReference type="PROSITE-ProRule" id="PRU10137"/>
    </source>
</evidence>
<dbReference type="OrthoDB" id="9815006at2"/>
<keyword evidence="1" id="KW-0229">DNA integration</keyword>
<gene>
    <name evidence="8" type="ORF">GA0116948_101125</name>
</gene>
<dbReference type="PANTHER" id="PTHR30461:SF2">
    <property type="entry name" value="SERINE RECOMBINASE PINE-RELATED"/>
    <property type="match status" value="1"/>
</dbReference>
<evidence type="ECO:0000256" key="1">
    <source>
        <dbReference type="ARBA" id="ARBA00022908"/>
    </source>
</evidence>
<protein>
    <submittedName>
        <fullName evidence="8">Recombinase</fullName>
    </submittedName>
</protein>
<dbReference type="GO" id="GO:0000150">
    <property type="term" value="F:DNA strand exchange activity"/>
    <property type="evidence" value="ECO:0007669"/>
    <property type="project" value="InterPro"/>
</dbReference>
<feature type="domain" description="Resolvase/invertase-type recombinase catalytic" evidence="6">
    <location>
        <begin position="3"/>
        <end position="152"/>
    </location>
</feature>
<dbReference type="Gene3D" id="3.90.1750.20">
    <property type="entry name" value="Putative Large Serine Recombinase, Chain B, Domain 2"/>
    <property type="match status" value="1"/>
</dbReference>
<dbReference type="InterPro" id="IPR050639">
    <property type="entry name" value="SSR_resolvase"/>
</dbReference>
<name>A0A1C3YVI0_9BACT</name>
<evidence type="ECO:0000313" key="9">
    <source>
        <dbReference type="Proteomes" id="UP000242818"/>
    </source>
</evidence>
<evidence type="ECO:0000256" key="4">
    <source>
        <dbReference type="PIRSR" id="PIRSR606118-50"/>
    </source>
</evidence>
<dbReference type="AlphaFoldDB" id="A0A1C3YVI0"/>
<evidence type="ECO:0000259" key="6">
    <source>
        <dbReference type="PROSITE" id="PS51736"/>
    </source>
</evidence>
<dbReference type="Pfam" id="PF07508">
    <property type="entry name" value="Recombinase"/>
    <property type="match status" value="1"/>
</dbReference>
<dbReference type="InterPro" id="IPR006118">
    <property type="entry name" value="Recombinase_CS"/>
</dbReference>
<dbReference type="Gene3D" id="3.40.50.1390">
    <property type="entry name" value="Resolvase, N-terminal catalytic domain"/>
    <property type="match status" value="1"/>
</dbReference>
<dbReference type="PROSITE" id="PS51737">
    <property type="entry name" value="RECOMBINASE_DNA_BIND"/>
    <property type="match status" value="1"/>
</dbReference>
<dbReference type="GO" id="GO:0003677">
    <property type="term" value="F:DNA binding"/>
    <property type="evidence" value="ECO:0007669"/>
    <property type="project" value="UniProtKB-KW"/>
</dbReference>
<dbReference type="InterPro" id="IPR036162">
    <property type="entry name" value="Resolvase-like_N_sf"/>
</dbReference>
<dbReference type="CDD" id="cd00338">
    <property type="entry name" value="Ser_Recombinase"/>
    <property type="match status" value="1"/>
</dbReference>
<dbReference type="PROSITE" id="PS00397">
    <property type="entry name" value="RECOMBINASES_1"/>
    <property type="match status" value="1"/>
</dbReference>
<evidence type="ECO:0000313" key="8">
    <source>
        <dbReference type="EMBL" id="SCB74095.1"/>
    </source>
</evidence>
<reference evidence="8 9" key="1">
    <citation type="submission" date="2016-08" db="EMBL/GenBank/DDBJ databases">
        <authorList>
            <person name="Seilhamer J.J."/>
        </authorList>
    </citation>
    <scope>NUCLEOTIDE SEQUENCE [LARGE SCALE GENOMIC DNA]</scope>
    <source>
        <strain evidence="8 9">A37T2</strain>
    </source>
</reference>
<organism evidence="8 9">
    <name type="scientific">Chitinophaga costaii</name>
    <dbReference type="NCBI Taxonomy" id="1335309"/>
    <lineage>
        <taxon>Bacteria</taxon>
        <taxon>Pseudomonadati</taxon>
        <taxon>Bacteroidota</taxon>
        <taxon>Chitinophagia</taxon>
        <taxon>Chitinophagales</taxon>
        <taxon>Chitinophagaceae</taxon>
        <taxon>Chitinophaga</taxon>
    </lineage>
</organism>
<accession>A0A1C3YVI0</accession>
<dbReference type="GO" id="GO:0015074">
    <property type="term" value="P:DNA integration"/>
    <property type="evidence" value="ECO:0007669"/>
    <property type="project" value="UniProtKB-KW"/>
</dbReference>
<dbReference type="SMART" id="SM00857">
    <property type="entry name" value="Resolvase"/>
    <property type="match status" value="1"/>
</dbReference>
<evidence type="ECO:0000256" key="2">
    <source>
        <dbReference type="ARBA" id="ARBA00023125"/>
    </source>
</evidence>
<dbReference type="EMBL" id="FMAR01000001">
    <property type="protein sequence ID" value="SCB74095.1"/>
    <property type="molecule type" value="Genomic_DNA"/>
</dbReference>
<dbReference type="InterPro" id="IPR006119">
    <property type="entry name" value="Resolv_N"/>
</dbReference>
<dbReference type="InterPro" id="IPR011109">
    <property type="entry name" value="DNA_bind_recombinase_dom"/>
</dbReference>
<dbReference type="Proteomes" id="UP000242818">
    <property type="component" value="Unassembled WGS sequence"/>
</dbReference>
<proteinExistence type="predicted"/>
<dbReference type="SUPFAM" id="SSF53041">
    <property type="entry name" value="Resolvase-like"/>
    <property type="match status" value="1"/>
</dbReference>
<keyword evidence="3" id="KW-0233">DNA recombination</keyword>
<evidence type="ECO:0000259" key="7">
    <source>
        <dbReference type="PROSITE" id="PS51737"/>
    </source>
</evidence>
<keyword evidence="2" id="KW-0238">DNA-binding</keyword>
<dbReference type="InterPro" id="IPR038109">
    <property type="entry name" value="DNA_bind_recomb_sf"/>
</dbReference>
<dbReference type="RefSeq" id="WP_089707939.1">
    <property type="nucleotide sequence ID" value="NZ_FMAR01000001.1"/>
</dbReference>
<dbReference type="Pfam" id="PF00239">
    <property type="entry name" value="Resolvase"/>
    <property type="match status" value="1"/>
</dbReference>
<dbReference type="PROSITE" id="PS51736">
    <property type="entry name" value="RECOMBINASES_3"/>
    <property type="match status" value="1"/>
</dbReference>
<feature type="active site" description="O-(5'-phospho-DNA)-serine intermediate" evidence="4 5">
    <location>
        <position position="11"/>
    </location>
</feature>
<evidence type="ECO:0000256" key="3">
    <source>
        <dbReference type="ARBA" id="ARBA00023172"/>
    </source>
</evidence>
<keyword evidence="9" id="KW-1185">Reference proteome</keyword>